<reference evidence="1" key="2">
    <citation type="submission" date="2025-09" db="UniProtKB">
        <authorList>
            <consortium name="Ensembl"/>
        </authorList>
    </citation>
    <scope>IDENTIFICATION</scope>
</reference>
<evidence type="ECO:0000313" key="1">
    <source>
        <dbReference type="Ensembl" id="ENSNMLP00000023174.1"/>
    </source>
</evidence>
<reference evidence="1" key="1">
    <citation type="submission" date="2025-08" db="UniProtKB">
        <authorList>
            <consortium name="Ensembl"/>
        </authorList>
    </citation>
    <scope>IDENTIFICATION</scope>
</reference>
<keyword evidence="2" id="KW-1185">Reference proteome</keyword>
<protein>
    <submittedName>
        <fullName evidence="1">Uncharacterized protein</fullName>
    </submittedName>
</protein>
<sequence>MWTDAIWRSQSKADACLVETNKNDSAALDGASGIQQCRTLLSLESCLAGGRGPGGSLHTLTPEKRSRLQQVIDVDVIGQSCVGSHK</sequence>
<dbReference type="AlphaFoldDB" id="A0A8C6WPV5"/>
<organism evidence="1 2">
    <name type="scientific">Neogobius melanostomus</name>
    <name type="common">round goby</name>
    <dbReference type="NCBI Taxonomy" id="47308"/>
    <lineage>
        <taxon>Eukaryota</taxon>
        <taxon>Metazoa</taxon>
        <taxon>Chordata</taxon>
        <taxon>Craniata</taxon>
        <taxon>Vertebrata</taxon>
        <taxon>Euteleostomi</taxon>
        <taxon>Actinopterygii</taxon>
        <taxon>Neopterygii</taxon>
        <taxon>Teleostei</taxon>
        <taxon>Neoteleostei</taxon>
        <taxon>Acanthomorphata</taxon>
        <taxon>Gobiaria</taxon>
        <taxon>Gobiiformes</taxon>
        <taxon>Gobioidei</taxon>
        <taxon>Gobiidae</taxon>
        <taxon>Benthophilinae</taxon>
        <taxon>Neogobiini</taxon>
        <taxon>Neogobius</taxon>
    </lineage>
</organism>
<name>A0A8C6WPV5_9GOBI</name>
<dbReference type="Ensembl" id="ENSNMLT00000025933.1">
    <property type="protein sequence ID" value="ENSNMLP00000023174.1"/>
    <property type="gene ID" value="ENSNMLG00000014933.1"/>
</dbReference>
<dbReference type="Proteomes" id="UP000694523">
    <property type="component" value="Unplaced"/>
</dbReference>
<accession>A0A8C6WPV5</accession>
<evidence type="ECO:0000313" key="2">
    <source>
        <dbReference type="Proteomes" id="UP000694523"/>
    </source>
</evidence>
<proteinExistence type="predicted"/>